<proteinExistence type="predicted"/>
<evidence type="ECO:0000313" key="1">
    <source>
        <dbReference type="EMBL" id="KIK63408.1"/>
    </source>
</evidence>
<dbReference type="Proteomes" id="UP000053593">
    <property type="component" value="Unassembled WGS sequence"/>
</dbReference>
<keyword evidence="2" id="KW-1185">Reference proteome</keyword>
<dbReference type="HOGENOM" id="CLU_765156_0_0_1"/>
<evidence type="ECO:0000313" key="2">
    <source>
        <dbReference type="Proteomes" id="UP000053593"/>
    </source>
</evidence>
<gene>
    <name evidence="1" type="ORF">GYMLUDRAFT_57617</name>
</gene>
<protein>
    <submittedName>
        <fullName evidence="1">Uncharacterized protein</fullName>
    </submittedName>
</protein>
<dbReference type="EMBL" id="KN834764">
    <property type="protein sequence ID" value="KIK63408.1"/>
    <property type="molecule type" value="Genomic_DNA"/>
</dbReference>
<dbReference type="AlphaFoldDB" id="A0A0D0D2G9"/>
<accession>A0A0D0D2G9</accession>
<reference evidence="1 2" key="1">
    <citation type="submission" date="2014-04" db="EMBL/GenBank/DDBJ databases">
        <title>Evolutionary Origins and Diversification of the Mycorrhizal Mutualists.</title>
        <authorList>
            <consortium name="DOE Joint Genome Institute"/>
            <consortium name="Mycorrhizal Genomics Consortium"/>
            <person name="Kohler A."/>
            <person name="Kuo A."/>
            <person name="Nagy L.G."/>
            <person name="Floudas D."/>
            <person name="Copeland A."/>
            <person name="Barry K.W."/>
            <person name="Cichocki N."/>
            <person name="Veneault-Fourrey C."/>
            <person name="LaButti K."/>
            <person name="Lindquist E.A."/>
            <person name="Lipzen A."/>
            <person name="Lundell T."/>
            <person name="Morin E."/>
            <person name="Murat C."/>
            <person name="Riley R."/>
            <person name="Ohm R."/>
            <person name="Sun H."/>
            <person name="Tunlid A."/>
            <person name="Henrissat B."/>
            <person name="Grigoriev I.V."/>
            <person name="Hibbett D.S."/>
            <person name="Martin F."/>
        </authorList>
    </citation>
    <scope>NUCLEOTIDE SEQUENCE [LARGE SCALE GENOMIC DNA]</scope>
    <source>
        <strain evidence="1 2">FD-317 M1</strain>
    </source>
</reference>
<dbReference type="PROSITE" id="PS51257">
    <property type="entry name" value="PROKAR_LIPOPROTEIN"/>
    <property type="match status" value="1"/>
</dbReference>
<organism evidence="1 2">
    <name type="scientific">Collybiopsis luxurians FD-317 M1</name>
    <dbReference type="NCBI Taxonomy" id="944289"/>
    <lineage>
        <taxon>Eukaryota</taxon>
        <taxon>Fungi</taxon>
        <taxon>Dikarya</taxon>
        <taxon>Basidiomycota</taxon>
        <taxon>Agaricomycotina</taxon>
        <taxon>Agaricomycetes</taxon>
        <taxon>Agaricomycetidae</taxon>
        <taxon>Agaricales</taxon>
        <taxon>Marasmiineae</taxon>
        <taxon>Omphalotaceae</taxon>
        <taxon>Collybiopsis</taxon>
        <taxon>Collybiopsis luxurians</taxon>
    </lineage>
</organism>
<sequence>MRYLRHRQFLVHGVAASCFIEQRQRGRLVDIIGPLQYCRSFGSWLERIGYVYCSSDRLSPSFEDDYELVKANTKEDLLGRFQDLSKRSWDFERGGALVRLSGSLNSPIGDEDPDSQTIAFFMDIIVDGYAYCLFPQSSLIDQELFLCRPAVHESNSDQIRKQIRYARDFLGKRTRDLPSVEAACATTGECSFKIRHFVGDAYSLCVEVTGTGEKARSQYAKYNSWSIRYSANWMSMSFGTLRFPNIPVACCVTPEQLKPLRGILKRDLNKFKSSLSSIITEHDFAKQLIEVQDSIAIPLKNLSVDHIVQRLLCLCECKADHVGSIPPEDDLLDPYMMIRISQILHGIAARHDQINIVHLVYCTTIFRSDYLQAEHFYERDEEGNEWLNINIHILLQRHQKPNEFHLWNREQDVLAAERISLRFKWSWTDG</sequence>
<name>A0A0D0D2G9_9AGAR</name>